<dbReference type="InterPro" id="IPR027417">
    <property type="entry name" value="P-loop_NTPase"/>
</dbReference>
<proteinExistence type="predicted"/>
<feature type="non-terminal residue" evidence="1">
    <location>
        <position position="162"/>
    </location>
</feature>
<protein>
    <recommendedName>
        <fullName evidence="3">AAA domain-containing protein</fullName>
    </recommendedName>
</protein>
<reference evidence="2" key="1">
    <citation type="submission" date="2012-11" db="EMBL/GenBank/DDBJ databases">
        <authorList>
            <person name="Lucero-Rivera Y.E."/>
            <person name="Tovar-Ramirez D."/>
        </authorList>
    </citation>
    <scope>NUCLEOTIDE SEQUENCE [LARGE SCALE GENOMIC DNA]</scope>
    <source>
        <strain evidence="2">Araruama</strain>
    </source>
</reference>
<evidence type="ECO:0008006" key="3">
    <source>
        <dbReference type="Google" id="ProtNLM"/>
    </source>
</evidence>
<dbReference type="Gene3D" id="3.40.50.300">
    <property type="entry name" value="P-loop containing nucleotide triphosphate hydrolases"/>
    <property type="match status" value="1"/>
</dbReference>
<organism evidence="1 2">
    <name type="scientific">Candidatus Magnetoglobus multicellularis str. Araruama</name>
    <dbReference type="NCBI Taxonomy" id="890399"/>
    <lineage>
        <taxon>Bacteria</taxon>
        <taxon>Pseudomonadati</taxon>
        <taxon>Thermodesulfobacteriota</taxon>
        <taxon>Desulfobacteria</taxon>
        <taxon>Desulfobacterales</taxon>
        <taxon>Desulfobacteraceae</taxon>
        <taxon>Candidatus Magnetoglobus</taxon>
    </lineage>
</organism>
<evidence type="ECO:0000313" key="2">
    <source>
        <dbReference type="Proteomes" id="UP000189670"/>
    </source>
</evidence>
<comment type="caution">
    <text evidence="1">The sequence shown here is derived from an EMBL/GenBank/DDBJ whole genome shotgun (WGS) entry which is preliminary data.</text>
</comment>
<sequence>MKSNQKNAIKTIVPQEVYTDREEFLSYYYNSAIDAKTRRTMSSVLLGMRRMGKTEIFKRVVNRLFFEQDHQDPDTAIPVFFQFSDETITRDSFALEYVVNFIRWYVAFKLRNVEILSNPKQIDELLELTNKHITMTRGFSVAIDLLIGIIKKVLSIQQRSHS</sequence>
<gene>
    <name evidence="1" type="ORF">OMM_15347</name>
</gene>
<accession>A0A1V1NQK4</accession>
<name>A0A1V1NQK4_9BACT</name>
<evidence type="ECO:0000313" key="1">
    <source>
        <dbReference type="EMBL" id="ETR64786.1"/>
    </source>
</evidence>
<dbReference type="EMBL" id="ATBP01003646">
    <property type="protein sequence ID" value="ETR64786.1"/>
    <property type="molecule type" value="Genomic_DNA"/>
</dbReference>
<dbReference type="AlphaFoldDB" id="A0A1V1NQK4"/>
<dbReference type="Proteomes" id="UP000189670">
    <property type="component" value="Unassembled WGS sequence"/>
</dbReference>